<evidence type="ECO:0000256" key="2">
    <source>
        <dbReference type="ARBA" id="ARBA00009592"/>
    </source>
</evidence>
<dbReference type="PANTHER" id="PTHR48061">
    <property type="entry name" value="LEUCINE-RICH REPEAT RECEPTOR PROTEIN KINASE EMS1-LIKE-RELATED"/>
    <property type="match status" value="1"/>
</dbReference>
<comment type="caution">
    <text evidence="15">The sequence shown here is derived from an EMBL/GenBank/DDBJ whole genome shotgun (WGS) entry which is preliminary data.</text>
</comment>
<accession>A0A540LLB6</accession>
<gene>
    <name evidence="15" type="ORF">C1H46_027175</name>
</gene>
<name>A0A540LLB6_MALBA</name>
<organism evidence="15 16">
    <name type="scientific">Malus baccata</name>
    <name type="common">Siberian crab apple</name>
    <name type="synonym">Pyrus baccata</name>
    <dbReference type="NCBI Taxonomy" id="106549"/>
    <lineage>
        <taxon>Eukaryota</taxon>
        <taxon>Viridiplantae</taxon>
        <taxon>Streptophyta</taxon>
        <taxon>Embryophyta</taxon>
        <taxon>Tracheophyta</taxon>
        <taxon>Spermatophyta</taxon>
        <taxon>Magnoliopsida</taxon>
        <taxon>eudicotyledons</taxon>
        <taxon>Gunneridae</taxon>
        <taxon>Pentapetalae</taxon>
        <taxon>rosids</taxon>
        <taxon>fabids</taxon>
        <taxon>Rosales</taxon>
        <taxon>Rosaceae</taxon>
        <taxon>Amygdaloideae</taxon>
        <taxon>Maleae</taxon>
        <taxon>Malus</taxon>
    </lineage>
</organism>
<dbReference type="InterPro" id="IPR046956">
    <property type="entry name" value="RLP23-like"/>
</dbReference>
<dbReference type="InterPro" id="IPR001611">
    <property type="entry name" value="Leu-rich_rpt"/>
</dbReference>
<evidence type="ECO:0000256" key="11">
    <source>
        <dbReference type="ARBA" id="ARBA00023180"/>
    </source>
</evidence>
<keyword evidence="8" id="KW-1133">Transmembrane helix</keyword>
<keyword evidence="11" id="KW-0325">Glycoprotein</keyword>
<dbReference type="SUPFAM" id="SSF52058">
    <property type="entry name" value="L domain-like"/>
    <property type="match status" value="3"/>
</dbReference>
<dbReference type="Gene3D" id="3.80.10.10">
    <property type="entry name" value="Ribonuclease Inhibitor"/>
    <property type="match status" value="6"/>
</dbReference>
<evidence type="ECO:0000313" key="16">
    <source>
        <dbReference type="Proteomes" id="UP000315295"/>
    </source>
</evidence>
<evidence type="ECO:0000256" key="5">
    <source>
        <dbReference type="ARBA" id="ARBA00022692"/>
    </source>
</evidence>
<keyword evidence="4" id="KW-0433">Leucine-rich repeat</keyword>
<evidence type="ECO:0000256" key="4">
    <source>
        <dbReference type="ARBA" id="ARBA00022614"/>
    </source>
</evidence>
<evidence type="ECO:0000256" key="9">
    <source>
        <dbReference type="ARBA" id="ARBA00023136"/>
    </source>
</evidence>
<dbReference type="Pfam" id="PF13855">
    <property type="entry name" value="LRR_8"/>
    <property type="match status" value="2"/>
</dbReference>
<dbReference type="STRING" id="106549.A0A540LLB6"/>
<feature type="domain" description="Disease resistance R13L4/SHOC-2-like LRR" evidence="14">
    <location>
        <begin position="310"/>
        <end position="520"/>
    </location>
</feature>
<feature type="domain" description="Leucine-rich repeat-containing N-terminal plant-type" evidence="13">
    <location>
        <begin position="43"/>
        <end position="94"/>
    </location>
</feature>
<dbReference type="InterPro" id="IPR055414">
    <property type="entry name" value="LRR_R13L4/SHOC2-like"/>
</dbReference>
<evidence type="ECO:0000256" key="7">
    <source>
        <dbReference type="ARBA" id="ARBA00022737"/>
    </source>
</evidence>
<evidence type="ECO:0000256" key="8">
    <source>
        <dbReference type="ARBA" id="ARBA00022989"/>
    </source>
</evidence>
<evidence type="ECO:0000259" key="13">
    <source>
        <dbReference type="Pfam" id="PF08263"/>
    </source>
</evidence>
<feature type="signal peptide" evidence="12">
    <location>
        <begin position="1"/>
        <end position="28"/>
    </location>
</feature>
<comment type="subcellular location">
    <subcellularLocation>
        <location evidence="1">Cell membrane</location>
        <topology evidence="1">Single-pass type I membrane protein</topology>
    </subcellularLocation>
</comment>
<dbReference type="Pfam" id="PF23598">
    <property type="entry name" value="LRR_14"/>
    <property type="match status" value="1"/>
</dbReference>
<dbReference type="EMBL" id="VIEB01000542">
    <property type="protein sequence ID" value="TQD87276.1"/>
    <property type="molecule type" value="Genomic_DNA"/>
</dbReference>
<dbReference type="PANTHER" id="PTHR48061:SF12">
    <property type="entry name" value="DISEASE RESISTANCE LIKE PROTEIN"/>
    <property type="match status" value="1"/>
</dbReference>
<keyword evidence="10" id="KW-0675">Receptor</keyword>
<keyword evidence="16" id="KW-1185">Reference proteome</keyword>
<dbReference type="SMART" id="SM00365">
    <property type="entry name" value="LRR_SD22"/>
    <property type="match status" value="5"/>
</dbReference>
<evidence type="ECO:0000256" key="6">
    <source>
        <dbReference type="ARBA" id="ARBA00022729"/>
    </source>
</evidence>
<dbReference type="SMART" id="SM00369">
    <property type="entry name" value="LRR_TYP"/>
    <property type="match status" value="10"/>
</dbReference>
<evidence type="ECO:0000256" key="1">
    <source>
        <dbReference type="ARBA" id="ARBA00004251"/>
    </source>
</evidence>
<comment type="similarity">
    <text evidence="2">Belongs to the RLP family.</text>
</comment>
<evidence type="ECO:0000256" key="10">
    <source>
        <dbReference type="ARBA" id="ARBA00023170"/>
    </source>
</evidence>
<keyword evidence="3" id="KW-1003">Cell membrane</keyword>
<protein>
    <submittedName>
        <fullName evidence="15">Uncharacterized protein</fullName>
    </submittedName>
</protein>
<keyword evidence="6 12" id="KW-0732">Signal</keyword>
<feature type="chain" id="PRO_5022090738" evidence="12">
    <location>
        <begin position="29"/>
        <end position="959"/>
    </location>
</feature>
<sequence length="959" mass="106571">MGLLDISTIRMVSKLVLVLLLFHHVVIANSSYSSQKQYPTCPDEEKSALLKFKDSFTIDKSASRSTDAYPKVSSWKPAEGGNSTCCSWEGVKCDEKTGHVIGLDLGSSCLHGSINSNSSLFRLVHLQRLNLSDNNFNYSQIPTSIRNFPNLTHLDLSTSVFSGRVPSELSLLSKLTYLDLSLNLDRLSEDKDHQLSEEENYPLLKLEASDLGSLVQNLTSLQVLTLSFVNVSSAIPHSMANLSSLTTLYLRGCHLFGEFPVRIFQLPNLESLSVRYNQDLTGYFPEFNQSSPLILLKVGFTGFFGTIPSSIQNLHSLQNFDVAQCNFSEGLVPSFLGNLRQLTYLDISANKFGGLIPDSLANLTQLATFRISTSFLTGPIPSWLGNFSKLEYLDFAFNRLNGSVPASFSNLTNLQILYLHSNTLTGAVEFQMFQNLQSLYQLELSGNGLELVTESRILNSTVKQFTVLGLSYCNLGEFPSFLQYQKGLTRLEIAGNKIRGQVPKWMWNTSLETLLLLDISNNFISDQPPLVLPWVKLLCVRFSSNMFHGSLPIPPPTMREYAAADNNFTGEISPLLCNMKNLQYLDLSKNNLSGMLPQCLGNFSDHLTLLLLGNNAFHGIMPQTYNKGSSLRMIDVSHNKLQGQLPRSLANCVMLEYLVLSNNRFNDVFPIWLGTLLELKLLAMRHNGFYGVIGKSRKNVDFPKLRILDLAYNDFTGAVPSVFPDITVNKSTYMFTYVGYDVDGFPVWSPVEYQLTIATKGLEQYYPKIREEFASFDISSNKFEGKIPDFIGNLKELRSLNLSHNIFTGSIPSSFGNLTKVESLDLSQNKLSGQIPQQLSRLTFLANFNVSHNNLTGPIPQGTQLTSLNITSYEGNQGLCGDPLPKKCGNPKAPELPPSTVDEGDSSSESIFEFDWKIVSAGCGSGLVVGVVLADVVITRRPDLFLKIVGMIRQMIRKI</sequence>
<evidence type="ECO:0000256" key="3">
    <source>
        <dbReference type="ARBA" id="ARBA00022475"/>
    </source>
</evidence>
<proteinExistence type="inferred from homology"/>
<dbReference type="FunFam" id="3.80.10.10:FF:000095">
    <property type="entry name" value="LRR receptor-like serine/threonine-protein kinase GSO1"/>
    <property type="match status" value="1"/>
</dbReference>
<keyword evidence="9" id="KW-0472">Membrane</keyword>
<dbReference type="Proteomes" id="UP000315295">
    <property type="component" value="Unassembled WGS sequence"/>
</dbReference>
<keyword evidence="7" id="KW-0677">Repeat</keyword>
<dbReference type="Pfam" id="PF00560">
    <property type="entry name" value="LRR_1"/>
    <property type="match status" value="3"/>
</dbReference>
<dbReference type="Pfam" id="PF08263">
    <property type="entry name" value="LRRNT_2"/>
    <property type="match status" value="1"/>
</dbReference>
<dbReference type="GO" id="GO:0005886">
    <property type="term" value="C:plasma membrane"/>
    <property type="evidence" value="ECO:0007669"/>
    <property type="project" value="UniProtKB-SubCell"/>
</dbReference>
<dbReference type="FunFam" id="3.80.10.10:FF:000213">
    <property type="entry name" value="Tyrosine-sulfated glycopeptide receptor 1"/>
    <property type="match status" value="1"/>
</dbReference>
<keyword evidence="5" id="KW-0812">Transmembrane</keyword>
<evidence type="ECO:0000313" key="15">
    <source>
        <dbReference type="EMBL" id="TQD87276.1"/>
    </source>
</evidence>
<evidence type="ECO:0000256" key="12">
    <source>
        <dbReference type="SAM" id="SignalP"/>
    </source>
</evidence>
<dbReference type="AlphaFoldDB" id="A0A540LLB6"/>
<dbReference type="InterPro" id="IPR032675">
    <property type="entry name" value="LRR_dom_sf"/>
</dbReference>
<dbReference type="InterPro" id="IPR003591">
    <property type="entry name" value="Leu-rich_rpt_typical-subtyp"/>
</dbReference>
<dbReference type="PRINTS" id="PR00019">
    <property type="entry name" value="LEURICHRPT"/>
</dbReference>
<evidence type="ECO:0000259" key="14">
    <source>
        <dbReference type="Pfam" id="PF23598"/>
    </source>
</evidence>
<dbReference type="InterPro" id="IPR013210">
    <property type="entry name" value="LRR_N_plant-typ"/>
</dbReference>
<reference evidence="15 16" key="1">
    <citation type="journal article" date="2019" name="G3 (Bethesda)">
        <title>Sequencing of a Wild Apple (Malus baccata) Genome Unravels the Differences Between Cultivated and Wild Apple Species Regarding Disease Resistance and Cold Tolerance.</title>
        <authorList>
            <person name="Chen X."/>
        </authorList>
    </citation>
    <scope>NUCLEOTIDE SEQUENCE [LARGE SCALE GENOMIC DNA]</scope>
    <source>
        <strain evidence="16">cv. Shandingzi</strain>
        <tissue evidence="15">Leaves</tissue>
    </source>
</reference>